<gene>
    <name evidence="1" type="ORF">GCM10020221_09430</name>
</gene>
<organism evidence="1 2">
    <name type="scientific">Streptomyces thioluteus</name>
    <dbReference type="NCBI Taxonomy" id="66431"/>
    <lineage>
        <taxon>Bacteria</taxon>
        <taxon>Bacillati</taxon>
        <taxon>Actinomycetota</taxon>
        <taxon>Actinomycetes</taxon>
        <taxon>Kitasatosporales</taxon>
        <taxon>Streptomycetaceae</taxon>
        <taxon>Streptomyces</taxon>
    </lineage>
</organism>
<name>A0ABN3WJC7_STRTU</name>
<proteinExistence type="predicted"/>
<accession>A0ABN3WJC7</accession>
<sequence>MNCYDCHATDGAAVTAVAVCHGCSSGLCPAHLRVTRPELHRPNGVGAAHGHARVRRVWCVTCYAAQASGMPVASAV</sequence>
<dbReference type="Proteomes" id="UP001501102">
    <property type="component" value="Unassembled WGS sequence"/>
</dbReference>
<evidence type="ECO:0000313" key="1">
    <source>
        <dbReference type="EMBL" id="GAA2915743.1"/>
    </source>
</evidence>
<evidence type="ECO:0000313" key="2">
    <source>
        <dbReference type="Proteomes" id="UP001501102"/>
    </source>
</evidence>
<comment type="caution">
    <text evidence="1">The sequence shown here is derived from an EMBL/GenBank/DDBJ whole genome shotgun (WGS) entry which is preliminary data.</text>
</comment>
<dbReference type="EMBL" id="BAAAXZ010000034">
    <property type="protein sequence ID" value="GAA2915743.1"/>
    <property type="molecule type" value="Genomic_DNA"/>
</dbReference>
<dbReference type="Pfam" id="PF09947">
    <property type="entry name" value="DUF2180"/>
    <property type="match status" value="1"/>
</dbReference>
<protein>
    <recommendedName>
        <fullName evidence="3">DUF2180 family protein</fullName>
    </recommendedName>
</protein>
<dbReference type="RefSeq" id="WP_344961023.1">
    <property type="nucleotide sequence ID" value="NZ_BAAAXZ010000034.1"/>
</dbReference>
<keyword evidence="2" id="KW-1185">Reference proteome</keyword>
<dbReference type="InterPro" id="IPR017211">
    <property type="entry name" value="UCP037465_Znf"/>
</dbReference>
<evidence type="ECO:0008006" key="3">
    <source>
        <dbReference type="Google" id="ProtNLM"/>
    </source>
</evidence>
<reference evidence="1 2" key="1">
    <citation type="journal article" date="2019" name="Int. J. Syst. Evol. Microbiol.">
        <title>The Global Catalogue of Microorganisms (GCM) 10K type strain sequencing project: providing services to taxonomists for standard genome sequencing and annotation.</title>
        <authorList>
            <consortium name="The Broad Institute Genomics Platform"/>
            <consortium name="The Broad Institute Genome Sequencing Center for Infectious Disease"/>
            <person name="Wu L."/>
            <person name="Ma J."/>
        </authorList>
    </citation>
    <scope>NUCLEOTIDE SEQUENCE [LARGE SCALE GENOMIC DNA]</scope>
    <source>
        <strain evidence="1 2">JCM 4087</strain>
    </source>
</reference>